<feature type="region of interest" description="Disordered" evidence="1">
    <location>
        <begin position="496"/>
        <end position="628"/>
    </location>
</feature>
<proteinExistence type="predicted"/>
<name>A0A1G9D3U8_9ACTN</name>
<feature type="compositionally biased region" description="Gly residues" evidence="1">
    <location>
        <begin position="549"/>
        <end position="561"/>
    </location>
</feature>
<dbReference type="RefSeq" id="WP_176953852.1">
    <property type="nucleotide sequence ID" value="NZ_FNFF01000009.1"/>
</dbReference>
<keyword evidence="3" id="KW-1185">Reference proteome</keyword>
<reference evidence="2 3" key="1">
    <citation type="submission" date="2016-10" db="EMBL/GenBank/DDBJ databases">
        <authorList>
            <person name="de Groot N.N."/>
        </authorList>
    </citation>
    <scope>NUCLEOTIDE SEQUENCE [LARGE SCALE GENOMIC DNA]</scope>
    <source>
        <strain evidence="2 3">CGMCC 4.5727</strain>
    </source>
</reference>
<dbReference type="Proteomes" id="UP000199155">
    <property type="component" value="Unassembled WGS sequence"/>
</dbReference>
<evidence type="ECO:0000256" key="1">
    <source>
        <dbReference type="SAM" id="MobiDB-lite"/>
    </source>
</evidence>
<dbReference type="STRING" id="417292.SAMN05421806_1093"/>
<protein>
    <submittedName>
        <fullName evidence="2">Uncharacterized protein</fullName>
    </submittedName>
</protein>
<accession>A0A1G9D3U8</accession>
<evidence type="ECO:0000313" key="3">
    <source>
        <dbReference type="Proteomes" id="UP000199155"/>
    </source>
</evidence>
<dbReference type="EMBL" id="FNFF01000009">
    <property type="protein sequence ID" value="SDK58547.1"/>
    <property type="molecule type" value="Genomic_DNA"/>
</dbReference>
<gene>
    <name evidence="2" type="ORF">SAMN05421806_1093</name>
</gene>
<feature type="compositionally biased region" description="Low complexity" evidence="1">
    <location>
        <begin position="867"/>
        <end position="880"/>
    </location>
</feature>
<evidence type="ECO:0000313" key="2">
    <source>
        <dbReference type="EMBL" id="SDK58547.1"/>
    </source>
</evidence>
<feature type="region of interest" description="Disordered" evidence="1">
    <location>
        <begin position="1028"/>
        <end position="1056"/>
    </location>
</feature>
<feature type="region of interest" description="Disordered" evidence="1">
    <location>
        <begin position="828"/>
        <end position="907"/>
    </location>
</feature>
<dbReference type="AlphaFoldDB" id="A0A1G9D3U8"/>
<organism evidence="2 3">
    <name type="scientific">Streptomyces indicus</name>
    <dbReference type="NCBI Taxonomy" id="417292"/>
    <lineage>
        <taxon>Bacteria</taxon>
        <taxon>Bacillati</taxon>
        <taxon>Actinomycetota</taxon>
        <taxon>Actinomycetes</taxon>
        <taxon>Kitasatosporales</taxon>
        <taxon>Streptomycetaceae</taxon>
        <taxon>Streptomyces</taxon>
    </lineage>
</organism>
<sequence length="1101" mass="115181">MISPSAIPQFTGDLATLETAVTNLGKDAGAIRKTGADVHSQFQGLSAYYTAPEAEQLFATTKPVADRADAFGDDLEKVGKALSEYAAEVKPIAEKLKQLKLDAAAFVESVKDDDEWKYDGDKIEKHNGIQADVTAAVAAFWAAERACANKITALFGGTQFVANDGSNKENMYGYSADDLKNAKVPWGTPEEESHHWYEVGHWVKSFVWDGLIVDGIWGTIKGLGTLVGFQGLDAMGQAWKGLAQLATGLLVMSVPVVGAAYMMAPDDKLPSWLRDSRTAVKETGKALVAWDEWGKNPARAAGAVTFNVVTTVFTGGAGAGVSGAGKAGAVAKTLSALSKTGKAIDPMTYITKAGGAGLSKLGDVMAGLKGVGNIDIPPLPASTFQLPEGALKLPDGTFEIPPGATVPDGAVKVSDTTFKLPEGAVTVPEGTVKLPTEAGVPAQYMDPKGNILDGRGSVIQHADDAPRGLDLDARPAELPRIETPVREPALVGAVPNTADNVAHVGDDLGDTGRVGSDVTGPTGQAGDSLPGGGADELGRGPSASHETPTGGGHTDGPGGGDHTPAGDHTPGSGGDHTPAGLGDDQLPSDPGGELPPPPHGGGPDLPGSAVPDGPQGNLPDGSWVGENGLRLDPEANAAADDFMRRSAEAEPRITESMQSIAGDVDGGRLLGLEYRLKGEDSLKRKLATDMLEDIGVRPGQALGDIKDSVRYTMEVPAGNYTHGVQQAVDQLQARGFENVTFKNTWDSAGYKGINSTWRDPVSGTTFEMQFHTADSFKAKMDGHVLYEKERLPGVSKDELAAIRAEQADLFGKVPVPRDAGAIRLGGHGLDDVASGLGREPGSVADDLGRTVDDVSDVGDDAARAGDDAAQAGDDAAGQADEAAEAPRGDEGPYTRGPDGGWSGAGWVTDPPSAYSAGVYESLRATPNHIDVPVMSRNTGVHESVIREVKTHMIRAQHDVVVGPGDVRHGRFTPRDDIADLWDGARKGTLTPEQKLEFKHLMTHEYVESRLMKGGLPYLKDHSGSWWRNPDGTPAGHKSPKSLSAAGAHDLAPNPARGGFGTAWQKLGLKHPRTPLADDLSNIDDFVNDIVKELRAKGLNIK</sequence>